<evidence type="ECO:0008006" key="3">
    <source>
        <dbReference type="Google" id="ProtNLM"/>
    </source>
</evidence>
<evidence type="ECO:0000313" key="1">
    <source>
        <dbReference type="EMBL" id="TQM66108.1"/>
    </source>
</evidence>
<dbReference type="AlphaFoldDB" id="A0A543I6A4"/>
<comment type="caution">
    <text evidence="1">The sequence shown here is derived from an EMBL/GenBank/DDBJ whole genome shotgun (WGS) entry which is preliminary data.</text>
</comment>
<reference evidence="1 2" key="1">
    <citation type="submission" date="2019-06" db="EMBL/GenBank/DDBJ databases">
        <title>Sequencing the genomes of 1000 actinobacteria strains.</title>
        <authorList>
            <person name="Klenk H.-P."/>
        </authorList>
    </citation>
    <scope>NUCLEOTIDE SEQUENCE [LARGE SCALE GENOMIC DNA]</scope>
    <source>
        <strain evidence="1 2">DSM 18031</strain>
    </source>
</reference>
<gene>
    <name evidence="1" type="ORF">FB466_0935</name>
</gene>
<evidence type="ECO:0000313" key="2">
    <source>
        <dbReference type="Proteomes" id="UP000318331"/>
    </source>
</evidence>
<organism evidence="1 2">
    <name type="scientific">Klugiella xanthotipulae</name>
    <dbReference type="NCBI Taxonomy" id="244735"/>
    <lineage>
        <taxon>Bacteria</taxon>
        <taxon>Bacillati</taxon>
        <taxon>Actinomycetota</taxon>
        <taxon>Actinomycetes</taxon>
        <taxon>Micrococcales</taxon>
        <taxon>Microbacteriaceae</taxon>
        <taxon>Klugiella</taxon>
    </lineage>
</organism>
<dbReference type="OrthoDB" id="487569at2"/>
<dbReference type="Proteomes" id="UP000318331">
    <property type="component" value="Unassembled WGS sequence"/>
</dbReference>
<dbReference type="EMBL" id="VFPN01000001">
    <property type="protein sequence ID" value="TQM66108.1"/>
    <property type="molecule type" value="Genomic_DNA"/>
</dbReference>
<keyword evidence="2" id="KW-1185">Reference proteome</keyword>
<accession>A0A543I6A4</accession>
<proteinExistence type="predicted"/>
<protein>
    <recommendedName>
        <fullName evidence="3">Type II toxin-antitoxin system RelE/ParE family toxin</fullName>
    </recommendedName>
</protein>
<name>A0A543I6A4_9MICO</name>
<sequence length="114" mass="13177">MAKSKRGDPVPRPTRKSEYALQFTSREASVGWLNLVATQTNKLQDAWDDLTANPIRNDPECHPLKGELATVTHEGVSHVRRQYELAHGARIWYFVIDHRVLIHYVHTRHPNETK</sequence>